<keyword evidence="2" id="KW-1185">Reference proteome</keyword>
<proteinExistence type="predicted"/>
<dbReference type="RefSeq" id="WP_004754938.1">
    <property type="nucleotide sequence ID" value="NZ_AKWH02000005.1"/>
</dbReference>
<organism evidence="1 2">
    <name type="scientific">Leptospira kirschneri str. 200802841</name>
    <dbReference type="NCBI Taxonomy" id="1193047"/>
    <lineage>
        <taxon>Bacteria</taxon>
        <taxon>Pseudomonadati</taxon>
        <taxon>Spirochaetota</taxon>
        <taxon>Spirochaetia</taxon>
        <taxon>Leptospirales</taxon>
        <taxon>Leptospiraceae</taxon>
        <taxon>Leptospira</taxon>
    </lineage>
</organism>
<reference evidence="1" key="1">
    <citation type="submission" date="2012-10" db="EMBL/GenBank/DDBJ databases">
        <authorList>
            <person name="Harkins D.M."/>
            <person name="Durkin A.S."/>
            <person name="Brinkac L.M."/>
            <person name="Selengut J.D."/>
            <person name="Sanka R."/>
            <person name="DePew J."/>
            <person name="Purushe J."/>
            <person name="Picardeau M."/>
            <person name="Werts C."/>
            <person name="Goarant C."/>
            <person name="Vinetz J.M."/>
            <person name="Sutton G.G."/>
            <person name="Nelson W.C."/>
            <person name="Fouts D.E."/>
        </authorList>
    </citation>
    <scope>NUCLEOTIDE SEQUENCE [LARGE SCALE GENOMIC DNA]</scope>
    <source>
        <strain evidence="1">200802841</strain>
    </source>
</reference>
<evidence type="ECO:0000313" key="1">
    <source>
        <dbReference type="EMBL" id="EKO53626.1"/>
    </source>
</evidence>
<name>A0A828Y8R7_9LEPT</name>
<dbReference type="Proteomes" id="UP000006339">
    <property type="component" value="Unassembled WGS sequence"/>
</dbReference>
<dbReference type="EMBL" id="AKWH02000005">
    <property type="protein sequence ID" value="EKO53626.1"/>
    <property type="molecule type" value="Genomic_DNA"/>
</dbReference>
<dbReference type="GeneID" id="34316779"/>
<gene>
    <name evidence="1" type="ORF">LEP1GSC131_0967</name>
</gene>
<comment type="caution">
    <text evidence="1">The sequence shown here is derived from an EMBL/GenBank/DDBJ whole genome shotgun (WGS) entry which is preliminary data.</text>
</comment>
<protein>
    <submittedName>
        <fullName evidence="1">Uncharacterized protein</fullName>
    </submittedName>
</protein>
<evidence type="ECO:0000313" key="2">
    <source>
        <dbReference type="Proteomes" id="UP000006339"/>
    </source>
</evidence>
<dbReference type="AlphaFoldDB" id="A0A828Y8R7"/>
<accession>A0A828Y8R7</accession>
<sequence>MGKIIFFLTLQKGNEIHILKREKLKFLSDLKHITKLPLNFLKRLVTNISLKEILKQLLCQPAEE</sequence>